<feature type="domain" description="OB-fold nucleic acid binding" evidence="6">
    <location>
        <begin position="14"/>
        <end position="109"/>
    </location>
</feature>
<proteinExistence type="predicted"/>
<dbReference type="InterPro" id="IPR025824">
    <property type="entry name" value="OB-fold_nuc-bd_dom"/>
</dbReference>
<evidence type="ECO:0000256" key="1">
    <source>
        <dbReference type="ARBA" id="ARBA00022490"/>
    </source>
</evidence>
<dbReference type="NCBIfam" id="TIGR00237">
    <property type="entry name" value="xseA"/>
    <property type="match status" value="1"/>
</dbReference>
<accession>A0A382LST8</accession>
<feature type="domain" description="Exonuclease VII large subunit C-terminal" evidence="5">
    <location>
        <begin position="132"/>
        <end position="212"/>
    </location>
</feature>
<dbReference type="GO" id="GO:0008855">
    <property type="term" value="F:exodeoxyribonuclease VII activity"/>
    <property type="evidence" value="ECO:0007669"/>
    <property type="project" value="InterPro"/>
</dbReference>
<evidence type="ECO:0000256" key="3">
    <source>
        <dbReference type="ARBA" id="ARBA00022801"/>
    </source>
</evidence>
<dbReference type="GO" id="GO:0006308">
    <property type="term" value="P:DNA catabolic process"/>
    <property type="evidence" value="ECO:0007669"/>
    <property type="project" value="InterPro"/>
</dbReference>
<keyword evidence="1" id="KW-0963">Cytoplasm</keyword>
<protein>
    <submittedName>
        <fullName evidence="7">Uncharacterized protein</fullName>
    </submittedName>
</protein>
<keyword evidence="4" id="KW-0269">Exonuclease</keyword>
<keyword evidence="2" id="KW-0540">Nuclease</keyword>
<dbReference type="AlphaFoldDB" id="A0A382LST8"/>
<gene>
    <name evidence="7" type="ORF">METZ01_LOCUS292347</name>
</gene>
<sequence>MSMQMSFRVPGVHWTVSELTDYVRDLFENDHQMHDVAIIGELSNVSRPQSGHVYFSLKDKASTIQCVMWRSVASRLVYFPNDGDRVIVSGHVTIYPSGGRYQLYASTIESVGAGDLLLQTEMLKYKLATEGLFDPDNKTKLPALPITIAIVTSPSGAAYHDILHVINRRWPIAKVQLIPTSVQGSEAPVEIVDALNAADNVNADIILLGRGG</sequence>
<dbReference type="GO" id="GO:0003676">
    <property type="term" value="F:nucleic acid binding"/>
    <property type="evidence" value="ECO:0007669"/>
    <property type="project" value="InterPro"/>
</dbReference>
<evidence type="ECO:0000259" key="5">
    <source>
        <dbReference type="Pfam" id="PF02601"/>
    </source>
</evidence>
<evidence type="ECO:0000256" key="2">
    <source>
        <dbReference type="ARBA" id="ARBA00022722"/>
    </source>
</evidence>
<feature type="non-terminal residue" evidence="7">
    <location>
        <position position="212"/>
    </location>
</feature>
<evidence type="ECO:0000259" key="6">
    <source>
        <dbReference type="Pfam" id="PF13742"/>
    </source>
</evidence>
<dbReference type="GO" id="GO:0009318">
    <property type="term" value="C:exodeoxyribonuclease VII complex"/>
    <property type="evidence" value="ECO:0007669"/>
    <property type="project" value="InterPro"/>
</dbReference>
<name>A0A382LST8_9ZZZZ</name>
<dbReference type="InterPro" id="IPR020579">
    <property type="entry name" value="Exonuc_VII_lsu_C"/>
</dbReference>
<evidence type="ECO:0000313" key="7">
    <source>
        <dbReference type="EMBL" id="SVC39493.1"/>
    </source>
</evidence>
<evidence type="ECO:0000256" key="4">
    <source>
        <dbReference type="ARBA" id="ARBA00022839"/>
    </source>
</evidence>
<dbReference type="CDD" id="cd04489">
    <property type="entry name" value="ExoVII_LU_OBF"/>
    <property type="match status" value="1"/>
</dbReference>
<dbReference type="InterPro" id="IPR003753">
    <property type="entry name" value="Exonuc_VII_L"/>
</dbReference>
<dbReference type="PANTHER" id="PTHR30008:SF0">
    <property type="entry name" value="EXODEOXYRIBONUCLEASE 7 LARGE SUBUNIT"/>
    <property type="match status" value="1"/>
</dbReference>
<dbReference type="EMBL" id="UINC01088885">
    <property type="protein sequence ID" value="SVC39493.1"/>
    <property type="molecule type" value="Genomic_DNA"/>
</dbReference>
<keyword evidence="3" id="KW-0378">Hydrolase</keyword>
<organism evidence="7">
    <name type="scientific">marine metagenome</name>
    <dbReference type="NCBI Taxonomy" id="408172"/>
    <lineage>
        <taxon>unclassified sequences</taxon>
        <taxon>metagenomes</taxon>
        <taxon>ecological metagenomes</taxon>
    </lineage>
</organism>
<reference evidence="7" key="1">
    <citation type="submission" date="2018-05" db="EMBL/GenBank/DDBJ databases">
        <authorList>
            <person name="Lanie J.A."/>
            <person name="Ng W.-L."/>
            <person name="Kazmierczak K.M."/>
            <person name="Andrzejewski T.M."/>
            <person name="Davidsen T.M."/>
            <person name="Wayne K.J."/>
            <person name="Tettelin H."/>
            <person name="Glass J.I."/>
            <person name="Rusch D."/>
            <person name="Podicherti R."/>
            <person name="Tsui H.-C.T."/>
            <person name="Winkler M.E."/>
        </authorList>
    </citation>
    <scope>NUCLEOTIDE SEQUENCE</scope>
</reference>
<dbReference type="Pfam" id="PF13742">
    <property type="entry name" value="tRNA_anti_2"/>
    <property type="match status" value="1"/>
</dbReference>
<dbReference type="Gene3D" id="2.40.50.1010">
    <property type="match status" value="1"/>
</dbReference>
<dbReference type="Pfam" id="PF02601">
    <property type="entry name" value="Exonuc_VII_L"/>
    <property type="match status" value="1"/>
</dbReference>
<dbReference type="PANTHER" id="PTHR30008">
    <property type="entry name" value="EXODEOXYRIBONUCLEASE 7 LARGE SUBUNIT"/>
    <property type="match status" value="1"/>
</dbReference>